<dbReference type="STRING" id="159292.SAMN05192546_103357"/>
<proteinExistence type="predicted"/>
<protein>
    <recommendedName>
        <fullName evidence="4">ECF transporter S component</fullName>
    </recommendedName>
</protein>
<keyword evidence="3" id="KW-1185">Reference proteome</keyword>
<feature type="transmembrane region" description="Helical" evidence="1">
    <location>
        <begin position="78"/>
        <end position="96"/>
    </location>
</feature>
<evidence type="ECO:0000313" key="3">
    <source>
        <dbReference type="Proteomes" id="UP000199230"/>
    </source>
</evidence>
<evidence type="ECO:0000256" key="1">
    <source>
        <dbReference type="SAM" id="Phobius"/>
    </source>
</evidence>
<keyword evidence="1" id="KW-0472">Membrane</keyword>
<keyword evidence="1" id="KW-1133">Transmembrane helix</keyword>
<keyword evidence="1" id="KW-0812">Transmembrane</keyword>
<feature type="transmembrane region" description="Helical" evidence="1">
    <location>
        <begin position="12"/>
        <end position="35"/>
    </location>
</feature>
<organism evidence="2 3">
    <name type="scientific">Tindallia californiensis</name>
    <dbReference type="NCBI Taxonomy" id="159292"/>
    <lineage>
        <taxon>Bacteria</taxon>
        <taxon>Bacillati</taxon>
        <taxon>Bacillota</taxon>
        <taxon>Clostridia</taxon>
        <taxon>Peptostreptococcales</taxon>
        <taxon>Tindalliaceae</taxon>
        <taxon>Tindallia</taxon>
    </lineage>
</organism>
<gene>
    <name evidence="2" type="ORF">SAMN05192546_103357</name>
</gene>
<dbReference type="OrthoDB" id="9809154at2"/>
<feature type="transmembrane region" description="Helical" evidence="1">
    <location>
        <begin position="47"/>
        <end position="72"/>
    </location>
</feature>
<accession>A0A1H3LST7</accession>
<evidence type="ECO:0000313" key="2">
    <source>
        <dbReference type="EMBL" id="SDY67617.1"/>
    </source>
</evidence>
<feature type="transmembrane region" description="Helical" evidence="1">
    <location>
        <begin position="116"/>
        <end position="134"/>
    </location>
</feature>
<sequence length="170" mass="18292">MSTITERRTETASLAKTAVLLALTLMFQIGLASFAQPVVGPLVNMTLMLSVLLVSPGAAITIGCITPLAAYLLGIMPLFPLLPVVMCGNITLVLLFQGLYPQHQWLAVLSASVGKFFMMAVLIRLMAFTFFSGIPTPLIAAFSMPQFYTAMIGGGMALVVYRYLPQNIKS</sequence>
<reference evidence="2 3" key="1">
    <citation type="submission" date="2016-10" db="EMBL/GenBank/DDBJ databases">
        <authorList>
            <person name="de Groot N.N."/>
        </authorList>
    </citation>
    <scope>NUCLEOTIDE SEQUENCE [LARGE SCALE GENOMIC DNA]</scope>
    <source>
        <strain evidence="2 3">APO</strain>
    </source>
</reference>
<dbReference type="RefSeq" id="WP_093312234.1">
    <property type="nucleotide sequence ID" value="NZ_FNPV01000003.1"/>
</dbReference>
<evidence type="ECO:0008006" key="4">
    <source>
        <dbReference type="Google" id="ProtNLM"/>
    </source>
</evidence>
<name>A0A1H3LST7_9FIRM</name>
<dbReference type="Proteomes" id="UP000199230">
    <property type="component" value="Unassembled WGS sequence"/>
</dbReference>
<dbReference type="AlphaFoldDB" id="A0A1H3LST7"/>
<dbReference type="EMBL" id="FNPV01000003">
    <property type="protein sequence ID" value="SDY67617.1"/>
    <property type="molecule type" value="Genomic_DNA"/>
</dbReference>